<evidence type="ECO:0000313" key="7">
    <source>
        <dbReference type="EMBL" id="MEX1660713.1"/>
    </source>
</evidence>
<dbReference type="RefSeq" id="WP_368390950.1">
    <property type="nucleotide sequence ID" value="NZ_JBFRYC010000002.1"/>
</dbReference>
<keyword evidence="7" id="KW-0378">Hydrolase</keyword>
<dbReference type="EC" id="3.6.1.54" evidence="7"/>
<evidence type="ECO:0000256" key="3">
    <source>
        <dbReference type="ARBA" id="ARBA00022723"/>
    </source>
</evidence>
<dbReference type="InterPro" id="IPR004843">
    <property type="entry name" value="Calcineurin-like_PHP"/>
</dbReference>
<evidence type="ECO:0000256" key="1">
    <source>
        <dbReference type="ARBA" id="ARBA00022475"/>
    </source>
</evidence>
<evidence type="ECO:0000256" key="2">
    <source>
        <dbReference type="ARBA" id="ARBA00022519"/>
    </source>
</evidence>
<feature type="domain" description="Calcineurin-like phosphoesterase" evidence="6">
    <location>
        <begin position="18"/>
        <end position="215"/>
    </location>
</feature>
<keyword evidence="5" id="KW-0464">Manganese</keyword>
<keyword evidence="3" id="KW-0479">Metal-binding</keyword>
<evidence type="ECO:0000313" key="8">
    <source>
        <dbReference type="Proteomes" id="UP001557465"/>
    </source>
</evidence>
<accession>A0ABV3TGK1</accession>
<keyword evidence="1" id="KW-1003">Cell membrane</keyword>
<dbReference type="Pfam" id="PF00149">
    <property type="entry name" value="Metallophos"/>
    <property type="match status" value="1"/>
</dbReference>
<keyword evidence="8" id="KW-1185">Reference proteome</keyword>
<dbReference type="SUPFAM" id="SSF56300">
    <property type="entry name" value="Metallo-dependent phosphatases"/>
    <property type="match status" value="1"/>
</dbReference>
<dbReference type="Gene3D" id="3.60.21.10">
    <property type="match status" value="1"/>
</dbReference>
<dbReference type="InterPro" id="IPR029052">
    <property type="entry name" value="Metallo-depent_PP-like"/>
</dbReference>
<proteinExistence type="predicted"/>
<keyword evidence="4" id="KW-0472">Membrane</keyword>
<dbReference type="PANTHER" id="PTHR34990">
    <property type="entry name" value="UDP-2,3-DIACYLGLUCOSAMINE HYDROLASE-RELATED"/>
    <property type="match status" value="1"/>
</dbReference>
<dbReference type="GO" id="GO:0016787">
    <property type="term" value="F:hydrolase activity"/>
    <property type="evidence" value="ECO:0007669"/>
    <property type="project" value="UniProtKB-KW"/>
</dbReference>
<dbReference type="Proteomes" id="UP001557465">
    <property type="component" value="Unassembled WGS sequence"/>
</dbReference>
<evidence type="ECO:0000256" key="5">
    <source>
        <dbReference type="ARBA" id="ARBA00023211"/>
    </source>
</evidence>
<name>A0ABV3TGK1_9RHOB</name>
<sequence length="273" mass="30828">MTVPSVPAKPSRHLTQYRTLFLSDFHLGSRGCRPGPILDFLRATDAETIYLVGDILDLWHGGTVQWTGAQTEIMHELELRAARGTRVVYLPGNHDASMRGPGMSFLNFELAERIVHHGADGQRYLVIHGDQCDVRFLRWHAMTRFGSRMDALFRGLDAWLRRRMGRSETEHSVIELAIAGVNRLLRRGERYERRLTTLAQRADTHGIICGHSHKPALRDLGGLTYANCGDWVDSLTALCEDHSGALQLLEWRAERHAQPILNAEKPALAKVRV</sequence>
<gene>
    <name evidence="7" type="ORF">AB4874_03485</name>
</gene>
<reference evidence="7 8" key="1">
    <citation type="journal article" date="2011" name="Int. J. Syst. Evol. Microbiol.">
        <title>Zhongshania antarctica gen. nov., sp. nov. and Zhongshania guokunii sp. nov., gammaproteobacteria respectively isolated from coastal attached (fast) ice and surface seawater of the Antarctic.</title>
        <authorList>
            <person name="Li H.J."/>
            <person name="Zhang X.Y."/>
            <person name="Chen C.X."/>
            <person name="Zhang Y.J."/>
            <person name="Gao Z.M."/>
            <person name="Yu Y."/>
            <person name="Chen X.L."/>
            <person name="Chen B."/>
            <person name="Zhang Y.Z."/>
        </authorList>
    </citation>
    <scope>NUCLEOTIDE SEQUENCE [LARGE SCALE GENOMIC DNA]</scope>
    <source>
        <strain evidence="7 8">15-R06ZXC-3</strain>
    </source>
</reference>
<dbReference type="InterPro" id="IPR043461">
    <property type="entry name" value="LpxH-like"/>
</dbReference>
<protein>
    <submittedName>
        <fullName evidence="7">UDP-2,3-diacylglucosamine diphosphatase</fullName>
        <ecNumber evidence="7">3.6.1.54</ecNumber>
    </submittedName>
</protein>
<organism evidence="7 8">
    <name type="scientific">Thioclava arctica</name>
    <dbReference type="NCBI Taxonomy" id="3238301"/>
    <lineage>
        <taxon>Bacteria</taxon>
        <taxon>Pseudomonadati</taxon>
        <taxon>Pseudomonadota</taxon>
        <taxon>Alphaproteobacteria</taxon>
        <taxon>Rhodobacterales</taxon>
        <taxon>Paracoccaceae</taxon>
        <taxon>Thioclava</taxon>
    </lineage>
</organism>
<keyword evidence="2" id="KW-0997">Cell inner membrane</keyword>
<evidence type="ECO:0000256" key="4">
    <source>
        <dbReference type="ARBA" id="ARBA00023136"/>
    </source>
</evidence>
<dbReference type="EMBL" id="JBFRYC010000002">
    <property type="protein sequence ID" value="MEX1660713.1"/>
    <property type="molecule type" value="Genomic_DNA"/>
</dbReference>
<dbReference type="PANTHER" id="PTHR34990:SF2">
    <property type="entry name" value="BLL8164 PROTEIN"/>
    <property type="match status" value="1"/>
</dbReference>
<evidence type="ECO:0000259" key="6">
    <source>
        <dbReference type="Pfam" id="PF00149"/>
    </source>
</evidence>
<comment type="caution">
    <text evidence="7">The sequence shown here is derived from an EMBL/GenBank/DDBJ whole genome shotgun (WGS) entry which is preliminary data.</text>
</comment>
<dbReference type="CDD" id="cd07398">
    <property type="entry name" value="MPP_YbbF-LpxH"/>
    <property type="match status" value="1"/>
</dbReference>